<organism evidence="1 2">
    <name type="scientific">Racocetra persica</name>
    <dbReference type="NCBI Taxonomy" id="160502"/>
    <lineage>
        <taxon>Eukaryota</taxon>
        <taxon>Fungi</taxon>
        <taxon>Fungi incertae sedis</taxon>
        <taxon>Mucoromycota</taxon>
        <taxon>Glomeromycotina</taxon>
        <taxon>Glomeromycetes</taxon>
        <taxon>Diversisporales</taxon>
        <taxon>Gigasporaceae</taxon>
        <taxon>Racocetra</taxon>
    </lineage>
</organism>
<reference evidence="1" key="1">
    <citation type="submission" date="2021-06" db="EMBL/GenBank/DDBJ databases">
        <authorList>
            <person name="Kallberg Y."/>
            <person name="Tangrot J."/>
            <person name="Rosling A."/>
        </authorList>
    </citation>
    <scope>NUCLEOTIDE SEQUENCE</scope>
    <source>
        <strain evidence="1">MA461A</strain>
    </source>
</reference>
<comment type="caution">
    <text evidence="1">The sequence shown here is derived from an EMBL/GenBank/DDBJ whole genome shotgun (WGS) entry which is preliminary data.</text>
</comment>
<gene>
    <name evidence="1" type="ORF">RPERSI_LOCUS13131</name>
</gene>
<dbReference type="Proteomes" id="UP000789920">
    <property type="component" value="Unassembled WGS sequence"/>
</dbReference>
<feature type="non-terminal residue" evidence="1">
    <location>
        <position position="276"/>
    </location>
</feature>
<evidence type="ECO:0000313" key="1">
    <source>
        <dbReference type="EMBL" id="CAG8740800.1"/>
    </source>
</evidence>
<keyword evidence="2" id="KW-1185">Reference proteome</keyword>
<feature type="non-terminal residue" evidence="1">
    <location>
        <position position="1"/>
    </location>
</feature>
<accession>A0ACA9QAV1</accession>
<protein>
    <submittedName>
        <fullName evidence="1">29273_t:CDS:1</fullName>
    </submittedName>
</protein>
<proteinExistence type="predicted"/>
<sequence length="276" mass="31882">CWHYNSNLRPTIQCVFKDLNNIDYNDLFDVKEIFTGNNMNIECNKLSLEPKSLNTTDLMKHCTDLYNETAKELELISSAISSLKEANQTSTFYLNSALNIIPKASLSSNPTSYENVFLYNLNQLLITQFDIQGVSKNSTCFIIYHIKKYIENNNKNPHEIFNQYNNHKDRSYFTSIIGFFHEHGIGTTVNYCEAFNMYEEASKDLCPTNFVNQHEHFLLSNNLLRENLLKENQLVGLISLGLLYIDGRGVMINRKKAYQLFLRSAIRGSSLGKYYV</sequence>
<name>A0ACA9QAV1_9GLOM</name>
<dbReference type="EMBL" id="CAJVQC010028823">
    <property type="protein sequence ID" value="CAG8740800.1"/>
    <property type="molecule type" value="Genomic_DNA"/>
</dbReference>
<evidence type="ECO:0000313" key="2">
    <source>
        <dbReference type="Proteomes" id="UP000789920"/>
    </source>
</evidence>